<keyword evidence="1" id="KW-0472">Membrane</keyword>
<gene>
    <name evidence="2" type="ORF">GCM10011572_17590</name>
</gene>
<name>A0ABQ1KHL8_9BURK</name>
<keyword evidence="3" id="KW-1185">Reference proteome</keyword>
<evidence type="ECO:0000256" key="1">
    <source>
        <dbReference type="SAM" id="Phobius"/>
    </source>
</evidence>
<evidence type="ECO:0000313" key="2">
    <source>
        <dbReference type="EMBL" id="GGB96092.1"/>
    </source>
</evidence>
<dbReference type="EMBL" id="BMKG01000006">
    <property type="protein sequence ID" value="GGB96092.1"/>
    <property type="molecule type" value="Genomic_DNA"/>
</dbReference>
<sequence>MPLIALAVMAELRLSIAVIIIGAIAIALVCGKLYGKSLRQKFGKAVTGDKNNINGSSASIAPYMRKAGEATGVLRLPS</sequence>
<comment type="caution">
    <text evidence="2">The sequence shown here is derived from an EMBL/GenBank/DDBJ whole genome shotgun (WGS) entry which is preliminary data.</text>
</comment>
<keyword evidence="1" id="KW-1133">Transmembrane helix</keyword>
<evidence type="ECO:0000313" key="3">
    <source>
        <dbReference type="Proteomes" id="UP000622638"/>
    </source>
</evidence>
<feature type="transmembrane region" description="Helical" evidence="1">
    <location>
        <begin position="12"/>
        <end position="34"/>
    </location>
</feature>
<proteinExistence type="predicted"/>
<keyword evidence="1" id="KW-0812">Transmembrane</keyword>
<reference evidence="3" key="1">
    <citation type="journal article" date="2019" name="Int. J. Syst. Evol. Microbiol.">
        <title>The Global Catalogue of Microorganisms (GCM) 10K type strain sequencing project: providing services to taxonomists for standard genome sequencing and annotation.</title>
        <authorList>
            <consortium name="The Broad Institute Genomics Platform"/>
            <consortium name="The Broad Institute Genome Sequencing Center for Infectious Disease"/>
            <person name="Wu L."/>
            <person name="Ma J."/>
        </authorList>
    </citation>
    <scope>NUCLEOTIDE SEQUENCE [LARGE SCALE GENOMIC DNA]</scope>
    <source>
        <strain evidence="3">CGMCC 1.15931</strain>
    </source>
</reference>
<protein>
    <submittedName>
        <fullName evidence="2">Uncharacterized protein</fullName>
    </submittedName>
</protein>
<organism evidence="2 3">
    <name type="scientific">Pseudoduganella buxea</name>
    <dbReference type="NCBI Taxonomy" id="1949069"/>
    <lineage>
        <taxon>Bacteria</taxon>
        <taxon>Pseudomonadati</taxon>
        <taxon>Pseudomonadota</taxon>
        <taxon>Betaproteobacteria</taxon>
        <taxon>Burkholderiales</taxon>
        <taxon>Oxalobacteraceae</taxon>
        <taxon>Telluria group</taxon>
        <taxon>Pseudoduganella</taxon>
    </lineage>
</organism>
<accession>A0ABQ1KHL8</accession>
<dbReference type="Proteomes" id="UP000622638">
    <property type="component" value="Unassembled WGS sequence"/>
</dbReference>